<sequence>MIMFAKLIAVVTFVFSFCAYASDPNIDSYKKAGECFTDSPKEKCVYCPEKKKFIPLPSSSADTTPKDSDYEFIDKAAPVEDGKQ</sequence>
<dbReference type="AlphaFoldDB" id="A0A1Z3N401"/>
<dbReference type="Proteomes" id="UP000197003">
    <property type="component" value="Chromosome"/>
</dbReference>
<dbReference type="EMBL" id="CP020946">
    <property type="protein sequence ID" value="ASD62208.1"/>
    <property type="molecule type" value="Genomic_DNA"/>
</dbReference>
<accession>A0A1Z3N401</accession>
<feature type="chain" id="PRO_5012441711" evidence="1">
    <location>
        <begin position="22"/>
        <end position="84"/>
    </location>
</feature>
<gene>
    <name evidence="2" type="ORF">B9G79_00825</name>
</gene>
<proteinExistence type="predicted"/>
<organism evidence="2 3">
    <name type="scientific">Bdellovibrio bacteriovorus</name>
    <dbReference type="NCBI Taxonomy" id="959"/>
    <lineage>
        <taxon>Bacteria</taxon>
        <taxon>Pseudomonadati</taxon>
        <taxon>Bdellovibrionota</taxon>
        <taxon>Bdellovibrionia</taxon>
        <taxon>Bdellovibrionales</taxon>
        <taxon>Pseudobdellovibrionaceae</taxon>
        <taxon>Bdellovibrio</taxon>
    </lineage>
</organism>
<evidence type="ECO:0000313" key="3">
    <source>
        <dbReference type="Proteomes" id="UP000197003"/>
    </source>
</evidence>
<protein>
    <submittedName>
        <fullName evidence="2">Uncharacterized protein</fullName>
    </submittedName>
</protein>
<evidence type="ECO:0000313" key="2">
    <source>
        <dbReference type="EMBL" id="ASD62208.1"/>
    </source>
</evidence>
<evidence type="ECO:0000256" key="1">
    <source>
        <dbReference type="SAM" id="SignalP"/>
    </source>
</evidence>
<name>A0A1Z3N401_BDEBC</name>
<keyword evidence="1" id="KW-0732">Signal</keyword>
<feature type="signal peptide" evidence="1">
    <location>
        <begin position="1"/>
        <end position="21"/>
    </location>
</feature>
<reference evidence="2 3" key="1">
    <citation type="submission" date="2017-04" db="EMBL/GenBank/DDBJ databases">
        <title>Whole genome sequence of Bdellovibrio bacteriovorus strain SSB218315.</title>
        <authorList>
            <person name="Oyedara O."/>
            <person name="Rodriguez-Perez M.A."/>
        </authorList>
    </citation>
    <scope>NUCLEOTIDE SEQUENCE [LARGE SCALE GENOMIC DNA]</scope>
    <source>
        <strain evidence="2 3">SSB218315</strain>
    </source>
</reference>